<evidence type="ECO:0000313" key="3">
    <source>
        <dbReference type="Proteomes" id="UP000663823"/>
    </source>
</evidence>
<gene>
    <name evidence="2" type="ORF">OTI717_LOCUS25572</name>
</gene>
<proteinExistence type="predicted"/>
<keyword evidence="1" id="KW-1133">Transmembrane helix</keyword>
<evidence type="ECO:0000313" key="2">
    <source>
        <dbReference type="EMBL" id="CAF3935402.1"/>
    </source>
</evidence>
<accession>A0A819JLV2</accession>
<protein>
    <submittedName>
        <fullName evidence="2">Uncharacterized protein</fullName>
    </submittedName>
</protein>
<keyword evidence="1" id="KW-0812">Transmembrane</keyword>
<dbReference type="Proteomes" id="UP000663823">
    <property type="component" value="Unassembled WGS sequence"/>
</dbReference>
<comment type="caution">
    <text evidence="2">The sequence shown here is derived from an EMBL/GenBank/DDBJ whole genome shotgun (WGS) entry which is preliminary data.</text>
</comment>
<feature type="transmembrane region" description="Helical" evidence="1">
    <location>
        <begin position="38"/>
        <end position="59"/>
    </location>
</feature>
<keyword evidence="1" id="KW-0472">Membrane</keyword>
<reference evidence="2" key="1">
    <citation type="submission" date="2021-02" db="EMBL/GenBank/DDBJ databases">
        <authorList>
            <person name="Nowell W R."/>
        </authorList>
    </citation>
    <scope>NUCLEOTIDE SEQUENCE</scope>
</reference>
<dbReference type="EMBL" id="CAJOAX010005111">
    <property type="protein sequence ID" value="CAF3935402.1"/>
    <property type="molecule type" value="Genomic_DNA"/>
</dbReference>
<evidence type="ECO:0000256" key="1">
    <source>
        <dbReference type="SAM" id="Phobius"/>
    </source>
</evidence>
<sequence>MQHTQKTEKVGMIILPSIFGSKPSSVTEDPQIQRTSKILLIILGIMYIYMGELQLFGTIDLLTVFR</sequence>
<organism evidence="2 3">
    <name type="scientific">Rotaria sordida</name>
    <dbReference type="NCBI Taxonomy" id="392033"/>
    <lineage>
        <taxon>Eukaryota</taxon>
        <taxon>Metazoa</taxon>
        <taxon>Spiralia</taxon>
        <taxon>Gnathifera</taxon>
        <taxon>Rotifera</taxon>
        <taxon>Eurotatoria</taxon>
        <taxon>Bdelloidea</taxon>
        <taxon>Philodinida</taxon>
        <taxon>Philodinidae</taxon>
        <taxon>Rotaria</taxon>
    </lineage>
</organism>
<dbReference type="AlphaFoldDB" id="A0A819JLV2"/>
<name>A0A819JLV2_9BILA</name>